<dbReference type="Pfam" id="PF02138">
    <property type="entry name" value="Beach"/>
    <property type="match status" value="1"/>
</dbReference>
<dbReference type="CDD" id="cd06071">
    <property type="entry name" value="Beach"/>
    <property type="match status" value="1"/>
</dbReference>
<dbReference type="SUPFAM" id="SSF50978">
    <property type="entry name" value="WD40 repeat-like"/>
    <property type="match status" value="1"/>
</dbReference>
<dbReference type="SMART" id="SM00320">
    <property type="entry name" value="WD40"/>
    <property type="match status" value="4"/>
</dbReference>
<reference evidence="5" key="1">
    <citation type="submission" date="2025-08" db="UniProtKB">
        <authorList>
            <consortium name="RefSeq"/>
        </authorList>
    </citation>
    <scope>IDENTIFICATION</scope>
    <source>
        <tissue evidence="5">Whole body</tissue>
    </source>
</reference>
<sequence>MEVIKAEFDVPIKYMKVVDNRISLTVHRNWLANFFNTGPISFITHDKLTPDEIAAQPTLEELGSDWTKIYAKVYIKQYKNAIPLPRGRRTINTKTQTELTFSQLLHYLSETNYRNLWKESYKKYYNPWSTIEQKEQSIVTFNTTDVTIMQEVIARVYGCSLIHVQDKIVYSVSSGLTTESHCNLLPALFAVETVNAFIIFYEQTAKYSLRECVMYSPAALSTSHGKPLFLIYQLLRLSRDLHDLGLVLGEVTLSDILLMENFTIQVIPKLSDNIYLKPKADCINFTTTTTTETNKEKNHNLYSKKRDLNLYKNIQYGSPEFGINESIEKLCEMWVYNNISNFDYLTALNNLAGRKYGDPSCHHVMPWVTDFTSRCGGNWRDLTKSKFRLNKGDRQLDLTFDSQSTEVGHHVSDVLSEITYYVYLSRRYDKSVLCKHVRPLWVPGEYPASIQRLHDWSPDECIPQFFIDASVFKSIHEDLPDLEIPAWATSPEDFIQKHREALESFYVSERLHHWIDLTFGYKLSGSAAIKSKNVCLQLVDNHTTLTNSGIVQLFTQPHPQKIMPSPYWGKVPPRLRSSLLISKRTETSGGKTSDDEGHSSGLEEEELPVTISNTSRSSPLALSRFLSRSRGSLLAVEDNTKSDKTSNQMIILPKDYNPVAAIQHVETMHTFINKISHKVYKPVIGSQELPINYKQIVASGRIKEQQILGCLIVEIFLSGKFRATWNIEKLSFALRLSACLNVIKLSADSLPKCIRNAVSLLLQVDVVPKSYNIESTETNESSFRYPTITHMGLPPPSAHQFLQPILSGSLFPFSKYCQYLYNVVEMIQEYNSLTRELNLVLKFEEDPDFVIKTKIKYLCKISECKVKAVARELEQLLPHIGAAKEGSLQLIVPHIQQLMKEPYSAVLTTWHLFDPIAKALGPKETADMFLLPIMKLYENGSVMDSSPHADILHPATLVKFRTTLLYHRNFLLILMVRLGLRRFLDNFITSLVEAVGGYRDYVQGSCLSVHRTGNLKSCDLSGTCGDIEGVLSPLDEDSSADSEHNIASSPAPATSDYSQNKSAIDNDAEEVFAMETEGNAWNFLSTSRSYNIDLHMDLNLNLNDDLNEEENKVSPPSSTKSPTIPIPKHSGSGKLMIEVNSIGCDVGSKTSNEDISYNETSGAIYFGSNASDNASNTYPEEPNSITVNQTTLTDDKSNTAGLNNTDNEYDQAYQRSARNECTVSEISAESVIWLSHRLGPVLTARYLSRNLLRMLTLCYAGKENLTPSNDVTLTSVQGIDWKKKILVGDDNAAKVLDCLTAIAGLYGEQIILLQYFAHMAELLTLCKKKLTQNLEGGLLSCLALLNHITQYLSDSALMDALHESIVKAILHPTVRILSTTRFTFPNGVIARTALADKCLEAMIMLSLRLGSAVTKNHLAVPIQRFFLAFDKSFSQNTKVDHLTDDLGLKDLSCSHASNSGVRIKTSNEDTSHGSSQDWNVIETCVSGSPLIWDGFNVEAESYSPPVIDNTNLPDLQRNKAFEELKEVFTTEFAHKAYMLFYKCMGSEAMEHILKNHQHIRNLCHEYEQETRLSSPNVGSEHYGAPCLLDYSISESIESLDKDVNSFGNISVVGNRFEIQKDDSRSQSISDTTIYPNKEIYSSSSGRQLRGNWLAYWEHEIGRPDKETAFNIKQIKLQSFGGHNNSIRCLYVLDNENSFMSGSRDKTVKLWSLRSQGDGSTVSSCQYTYTGHKKSILALTFLESLRYAITCDGAIHCWDPFMGSLLGYPENNRLAPINTLAAGPSPSTNLFVGTTDITLRVIDCRTFQYVNEMKVLTNPTGLIRCIAVAPSGHWIALGQASGFLTILDIRTGLIIASWKGHECEILQLQAVNETTIISSSLDQTIAVWSALDGKLKFHMNFYVFRGTTEPVHCMATYERGLVIGTTANRIGVYTSIDANAPFSSSKLKSDAFKGVLTAISILPLNRLLLLGADNGGITLLC</sequence>
<dbReference type="Gene3D" id="2.130.10.10">
    <property type="entry name" value="YVTN repeat-like/Quinoprotein amine dehydrogenase"/>
    <property type="match status" value="2"/>
</dbReference>
<dbReference type="Gene3D" id="1.10.1540.10">
    <property type="entry name" value="BEACH domain"/>
    <property type="match status" value="1"/>
</dbReference>
<feature type="domain" description="BEACH" evidence="3">
    <location>
        <begin position="319"/>
        <end position="584"/>
    </location>
</feature>
<accession>A0ABM1IXB4</accession>
<evidence type="ECO:0000256" key="1">
    <source>
        <dbReference type="PROSITE-ProRule" id="PRU00221"/>
    </source>
</evidence>
<dbReference type="InterPro" id="IPR052651">
    <property type="entry name" value="WDR81"/>
</dbReference>
<keyword evidence="1" id="KW-0853">WD repeat</keyword>
<dbReference type="PROSITE" id="PS50082">
    <property type="entry name" value="WD_REPEATS_2"/>
    <property type="match status" value="1"/>
</dbReference>
<evidence type="ECO:0000313" key="5">
    <source>
        <dbReference type="RefSeq" id="XP_015184851.1"/>
    </source>
</evidence>
<dbReference type="InterPro" id="IPR036322">
    <property type="entry name" value="WD40_repeat_dom_sf"/>
</dbReference>
<evidence type="ECO:0000256" key="2">
    <source>
        <dbReference type="SAM" id="MobiDB-lite"/>
    </source>
</evidence>
<evidence type="ECO:0000313" key="4">
    <source>
        <dbReference type="Proteomes" id="UP000694924"/>
    </source>
</evidence>
<feature type="region of interest" description="Disordered" evidence="2">
    <location>
        <begin position="1107"/>
        <end position="1132"/>
    </location>
</feature>
<name>A0ABM1IXB4_POLDO</name>
<dbReference type="PROSITE" id="PS50197">
    <property type="entry name" value="BEACH"/>
    <property type="match status" value="1"/>
</dbReference>
<keyword evidence="4" id="KW-1185">Reference proteome</keyword>
<dbReference type="SMART" id="SM01026">
    <property type="entry name" value="Beach"/>
    <property type="match status" value="1"/>
</dbReference>
<feature type="region of interest" description="Disordered" evidence="2">
    <location>
        <begin position="1034"/>
        <end position="1059"/>
    </location>
</feature>
<dbReference type="Pfam" id="PF00400">
    <property type="entry name" value="WD40"/>
    <property type="match status" value="2"/>
</dbReference>
<dbReference type="InterPro" id="IPR000409">
    <property type="entry name" value="BEACH_dom"/>
</dbReference>
<protein>
    <submittedName>
        <fullName evidence="5">WD repeat-containing protein 81 isoform X1</fullName>
    </submittedName>
</protein>
<organism evidence="4 5">
    <name type="scientific">Polistes dominula</name>
    <name type="common">European paper wasp</name>
    <name type="synonym">Vespa dominula</name>
    <dbReference type="NCBI Taxonomy" id="743375"/>
    <lineage>
        <taxon>Eukaryota</taxon>
        <taxon>Metazoa</taxon>
        <taxon>Ecdysozoa</taxon>
        <taxon>Arthropoda</taxon>
        <taxon>Hexapoda</taxon>
        <taxon>Insecta</taxon>
        <taxon>Pterygota</taxon>
        <taxon>Neoptera</taxon>
        <taxon>Endopterygota</taxon>
        <taxon>Hymenoptera</taxon>
        <taxon>Apocrita</taxon>
        <taxon>Aculeata</taxon>
        <taxon>Vespoidea</taxon>
        <taxon>Vespidae</taxon>
        <taxon>Polistinae</taxon>
        <taxon>Polistini</taxon>
        <taxon>Polistes</taxon>
    </lineage>
</organism>
<dbReference type="InterPro" id="IPR001680">
    <property type="entry name" value="WD40_rpt"/>
</dbReference>
<dbReference type="SUPFAM" id="SSF81837">
    <property type="entry name" value="BEACH domain"/>
    <property type="match status" value="1"/>
</dbReference>
<evidence type="ECO:0000259" key="3">
    <source>
        <dbReference type="PROSITE" id="PS50197"/>
    </source>
</evidence>
<dbReference type="PANTHER" id="PTHR44662">
    <property type="entry name" value="WD REPEAT-CONTAINING PROTEIN 81"/>
    <property type="match status" value="1"/>
</dbReference>
<dbReference type="Proteomes" id="UP000694924">
    <property type="component" value="Unplaced"/>
</dbReference>
<feature type="repeat" description="WD" evidence="1">
    <location>
        <begin position="1679"/>
        <end position="1714"/>
    </location>
</feature>
<gene>
    <name evidence="5" type="primary">LOC107070835</name>
</gene>
<dbReference type="InterPro" id="IPR036372">
    <property type="entry name" value="BEACH_dom_sf"/>
</dbReference>
<dbReference type="PANTHER" id="PTHR44662:SF1">
    <property type="entry name" value="WD REPEAT-CONTAINING PROTEIN 81"/>
    <property type="match status" value="1"/>
</dbReference>
<feature type="region of interest" description="Disordered" evidence="2">
    <location>
        <begin position="583"/>
        <end position="610"/>
    </location>
</feature>
<proteinExistence type="predicted"/>
<dbReference type="GeneID" id="107070835"/>
<feature type="compositionally biased region" description="Low complexity" evidence="2">
    <location>
        <begin position="1114"/>
        <end position="1128"/>
    </location>
</feature>
<feature type="compositionally biased region" description="Polar residues" evidence="2">
    <location>
        <begin position="1045"/>
        <end position="1059"/>
    </location>
</feature>
<dbReference type="RefSeq" id="XP_015184851.1">
    <property type="nucleotide sequence ID" value="XM_015329365.1"/>
</dbReference>
<dbReference type="PROSITE" id="PS50294">
    <property type="entry name" value="WD_REPEATS_REGION"/>
    <property type="match status" value="1"/>
</dbReference>
<dbReference type="InterPro" id="IPR015943">
    <property type="entry name" value="WD40/YVTN_repeat-like_dom_sf"/>
</dbReference>